<comment type="similarity">
    <text evidence="1">Belongs to the NXPE family.</text>
</comment>
<reference evidence="3" key="2">
    <citation type="submission" date="2025-09" db="UniProtKB">
        <authorList>
            <consortium name="Ensembl"/>
        </authorList>
    </citation>
    <scope>IDENTIFICATION</scope>
</reference>
<evidence type="ECO:0000259" key="2">
    <source>
        <dbReference type="Pfam" id="PF24536"/>
    </source>
</evidence>
<name>S4RLQ9_PETMA</name>
<dbReference type="PANTHER" id="PTHR16165">
    <property type="entry name" value="NXPE FAMILY MEMBER"/>
    <property type="match status" value="1"/>
</dbReference>
<dbReference type="OMA" id="PYLEMEL"/>
<dbReference type="GeneTree" id="ENSGT00950000182866"/>
<dbReference type="Pfam" id="PF06312">
    <property type="entry name" value="Neurexophilin"/>
    <property type="match status" value="1"/>
</dbReference>
<reference evidence="3" key="1">
    <citation type="submission" date="2025-08" db="UniProtKB">
        <authorList>
            <consortium name="Ensembl"/>
        </authorList>
    </citation>
    <scope>IDENTIFICATION</scope>
</reference>
<dbReference type="InterPro" id="IPR057106">
    <property type="entry name" value="NXPE4_C"/>
</dbReference>
<evidence type="ECO:0000313" key="3">
    <source>
        <dbReference type="Ensembl" id="ENSPMAP00000006145.1"/>
    </source>
</evidence>
<protein>
    <recommendedName>
        <fullName evidence="2">NXPE C-terminal domain-containing protein</fullName>
    </recommendedName>
</protein>
<dbReference type="AlphaFoldDB" id="S4RLQ9"/>
<sequence length="469" mass="53215">DRLTLKSTLSDLNGSTSHKGSSFEILDPNRKYHVGDILTVRVQTKDYRGKAKRHGGDFLIGRVFSEKRMSSAIGVLEDHANGTYTLSFVLRWLGVTNVEVLFVHSSEAVAALEVVREAFPVKIKFWGIFGVNKASQETMECGARLPTKGRKLCNLTEPVLGEPWLCYEPQHVPCTSLQWFISNNTDYRLSKEHEELFTRQHVGIKLLQPSRAPTMHQLSTDRAPIEHRSSTSRVQQLGYYLNREWQPGNCKGRRFLKAEQVTACLRRRNVYLLGDSTVRQWYNVLVDSAMPTLKQINLHIPTIHQPALAVDPQNDILLRYIPHGYPYFCSQLQRVKDFRHAALELDAISGGPMTAVAVSLGAHFVPFPLVDASRRLLNVRAAILRLIARSPQTTIVIKTINMRETGINLASFSNWLAFRIWALTRRVFMDLPVVIIDAWEMTASLNSFALHPAEWIVHNEVDLFLAHVC</sequence>
<dbReference type="Ensembl" id="ENSPMAT00000006174.1">
    <property type="protein sequence ID" value="ENSPMAP00000006145.1"/>
    <property type="gene ID" value="ENSPMAG00000005577.1"/>
</dbReference>
<dbReference type="PANTHER" id="PTHR16165:SF3">
    <property type="entry name" value="NXPE FAMILY MEMBER 1"/>
    <property type="match status" value="1"/>
</dbReference>
<evidence type="ECO:0000256" key="1">
    <source>
        <dbReference type="ARBA" id="ARBA00005431"/>
    </source>
</evidence>
<dbReference type="InterPro" id="IPR014756">
    <property type="entry name" value="Ig_E-set"/>
</dbReference>
<dbReference type="HOGENOM" id="CLU_031119_2_0_1"/>
<dbReference type="SUPFAM" id="SSF81296">
    <property type="entry name" value="E set domains"/>
    <property type="match status" value="1"/>
</dbReference>
<feature type="domain" description="NXPE C-terminal" evidence="2">
    <location>
        <begin position="245"/>
        <end position="469"/>
    </location>
</feature>
<dbReference type="InterPro" id="IPR026845">
    <property type="entry name" value="NXPH/NXPE"/>
</dbReference>
<accession>S4RLQ9</accession>
<proteinExistence type="inferred from homology"/>
<dbReference type="Pfam" id="PF24536">
    <property type="entry name" value="NXPE4_C"/>
    <property type="match status" value="1"/>
</dbReference>
<organism evidence="3">
    <name type="scientific">Petromyzon marinus</name>
    <name type="common">Sea lamprey</name>
    <dbReference type="NCBI Taxonomy" id="7757"/>
    <lineage>
        <taxon>Eukaryota</taxon>
        <taxon>Metazoa</taxon>
        <taxon>Chordata</taxon>
        <taxon>Craniata</taxon>
        <taxon>Vertebrata</taxon>
        <taxon>Cyclostomata</taxon>
        <taxon>Hyperoartia</taxon>
        <taxon>Petromyzontiformes</taxon>
        <taxon>Petromyzontidae</taxon>
        <taxon>Petromyzon</taxon>
    </lineage>
</organism>